<dbReference type="GO" id="GO:0005737">
    <property type="term" value="C:cytoplasm"/>
    <property type="evidence" value="ECO:0007669"/>
    <property type="project" value="UniProtKB-SubCell"/>
</dbReference>
<dbReference type="CDD" id="cd02202">
    <property type="entry name" value="CetZ_tubulin-like"/>
    <property type="match status" value="1"/>
</dbReference>
<comment type="function">
    <text evidence="6">Involved in cell shape control.</text>
</comment>
<feature type="binding site" evidence="6">
    <location>
        <position position="201"/>
    </location>
    <ligand>
        <name>GTP</name>
        <dbReference type="ChEBI" id="CHEBI:37565"/>
    </ligand>
</feature>
<evidence type="ECO:0000313" key="10">
    <source>
        <dbReference type="Proteomes" id="UP000318864"/>
    </source>
</evidence>
<dbReference type="PANTHER" id="PTHR30314:SF10">
    <property type="entry name" value="TUBULIN-LIKE PROTEIN CETZ"/>
    <property type="match status" value="1"/>
</dbReference>
<reference evidence="9 10" key="1">
    <citation type="submission" date="2018-10" db="EMBL/GenBank/DDBJ databases">
        <title>Natronolimnobius sp. XQ-INN 246 isolated from Inner Mongolia Autonomous Region of China.</title>
        <authorList>
            <person name="Xue Q."/>
        </authorList>
    </citation>
    <scope>NUCLEOTIDE SEQUENCE [LARGE SCALE GENOMIC DNA]</scope>
    <source>
        <strain evidence="9 10">XQ-INN 246</strain>
    </source>
</reference>
<keyword evidence="5 6" id="KW-0342">GTP-binding</keyword>
<evidence type="ECO:0000259" key="8">
    <source>
        <dbReference type="SMART" id="SM00864"/>
    </source>
</evidence>
<organism evidence="9 10">
    <name type="scientific">Salinadaptatus halalkaliphilus</name>
    <dbReference type="NCBI Taxonomy" id="2419781"/>
    <lineage>
        <taxon>Archaea</taxon>
        <taxon>Methanobacteriati</taxon>
        <taxon>Methanobacteriota</taxon>
        <taxon>Stenosarchaea group</taxon>
        <taxon>Halobacteria</taxon>
        <taxon>Halobacteriales</taxon>
        <taxon>Natrialbaceae</taxon>
        <taxon>Salinadaptatus</taxon>
    </lineage>
</organism>
<dbReference type="OrthoDB" id="269955at2157"/>
<dbReference type="GO" id="GO:0003924">
    <property type="term" value="F:GTPase activity"/>
    <property type="evidence" value="ECO:0007669"/>
    <property type="project" value="InterPro"/>
</dbReference>
<evidence type="ECO:0000313" key="9">
    <source>
        <dbReference type="EMBL" id="THE65746.1"/>
    </source>
</evidence>
<comment type="caution">
    <text evidence="9">The sequence shown here is derived from an EMBL/GenBank/DDBJ whole genome shotgun (WGS) entry which is preliminary data.</text>
</comment>
<name>A0A4S3TNI5_9EURY</name>
<dbReference type="SMART" id="SM00864">
    <property type="entry name" value="Tubulin"/>
    <property type="match status" value="1"/>
</dbReference>
<dbReference type="GO" id="GO:0032153">
    <property type="term" value="C:cell division site"/>
    <property type="evidence" value="ECO:0007669"/>
    <property type="project" value="TreeGrafter"/>
</dbReference>
<evidence type="ECO:0000256" key="7">
    <source>
        <dbReference type="SAM" id="MobiDB-lite"/>
    </source>
</evidence>
<keyword evidence="2 6" id="KW-0963">Cytoplasm</keyword>
<protein>
    <recommendedName>
        <fullName evidence="6">Tubulin-like protein CetZ</fullName>
    </recommendedName>
</protein>
<dbReference type="Gene3D" id="3.40.50.1440">
    <property type="entry name" value="Tubulin/FtsZ, GTPase domain"/>
    <property type="match status" value="1"/>
</dbReference>
<dbReference type="SUPFAM" id="SSF52490">
    <property type="entry name" value="Tubulin nucleotide-binding domain-like"/>
    <property type="match status" value="1"/>
</dbReference>
<evidence type="ECO:0000256" key="6">
    <source>
        <dbReference type="HAMAP-Rule" id="MF_01946"/>
    </source>
</evidence>
<dbReference type="AlphaFoldDB" id="A0A4S3TNI5"/>
<keyword evidence="10" id="KW-1185">Reference proteome</keyword>
<feature type="binding site" evidence="6">
    <location>
        <position position="183"/>
    </location>
    <ligand>
        <name>GTP</name>
        <dbReference type="ChEBI" id="CHEBI:37565"/>
    </ligand>
</feature>
<dbReference type="InterPro" id="IPR045061">
    <property type="entry name" value="FtsZ/CetZ"/>
</dbReference>
<evidence type="ECO:0000256" key="1">
    <source>
        <dbReference type="ARBA" id="ARBA00006877"/>
    </source>
</evidence>
<dbReference type="HAMAP" id="MF_01946">
    <property type="entry name" value="CetZ"/>
    <property type="match status" value="1"/>
</dbReference>
<proteinExistence type="inferred from homology"/>
<dbReference type="RefSeq" id="WP_141463819.1">
    <property type="nucleotide sequence ID" value="NZ_RBZW01000016.1"/>
</dbReference>
<evidence type="ECO:0000256" key="3">
    <source>
        <dbReference type="ARBA" id="ARBA00022741"/>
    </source>
</evidence>
<dbReference type="GO" id="GO:0005525">
    <property type="term" value="F:GTP binding"/>
    <property type="evidence" value="ECO:0007669"/>
    <property type="project" value="UniProtKB-UniRule"/>
</dbReference>
<gene>
    <name evidence="6" type="primary">cetZ</name>
    <name evidence="9" type="ORF">D8Y22_06140</name>
</gene>
<feature type="domain" description="Tubulin/FtsZ GTPase" evidence="8">
    <location>
        <begin position="2"/>
        <end position="219"/>
    </location>
</feature>
<dbReference type="Proteomes" id="UP000318864">
    <property type="component" value="Unassembled WGS sequence"/>
</dbReference>
<feature type="binding site" evidence="6">
    <location>
        <position position="139"/>
    </location>
    <ligand>
        <name>GTP</name>
        <dbReference type="ChEBI" id="CHEBI:37565"/>
    </ligand>
</feature>
<dbReference type="EMBL" id="RBZW01000016">
    <property type="protein sequence ID" value="THE65746.1"/>
    <property type="molecule type" value="Genomic_DNA"/>
</dbReference>
<evidence type="ECO:0000256" key="4">
    <source>
        <dbReference type="ARBA" id="ARBA00022960"/>
    </source>
</evidence>
<comment type="caution">
    <text evidence="6">Lacks conserved residue(s) required for the propagation of feature annotation.</text>
</comment>
<comment type="similarity">
    <text evidence="1 6">Belongs to the CetZ family.</text>
</comment>
<dbReference type="GO" id="GO:0051301">
    <property type="term" value="P:cell division"/>
    <property type="evidence" value="ECO:0007669"/>
    <property type="project" value="UniProtKB-KW"/>
</dbReference>
<sequence length="384" mass="40364">MQLEVIGVGAAGCRIADAIHAGDPAERSVVGTAFAFDVDGEDVTALQSIPVARRFRYGETIENGLNGNLQRGFTVGEEHVDELSRHLDDGQPSIADAFVVAVGLGGATGGGTVPALVENLQRLYDKPVYVLATLPATSELEPSSDDRSGSGSDAETRPMAEENAVRTLERLEGSADAVIAFDNEEWLRSSETVLEARDRLNRELADRVLAFFTATASGTDEPSGAETIIDANDVARILGDETGIATIGYGKQQVETDDGGSRFGLGLFSAETSVDTTTAISAIETTIQKGLRGKLTLECDRGDADRALLVVGGPPAWLNRQAIADGRSTLESATGSAEILSGDAPRPDSDQVFAVVLLAGVEPAGRLAALRSRTKPLDRRRAGE</sequence>
<dbReference type="GO" id="GO:0008360">
    <property type="term" value="P:regulation of cell shape"/>
    <property type="evidence" value="ECO:0007669"/>
    <property type="project" value="UniProtKB-UniRule"/>
</dbReference>
<evidence type="ECO:0000256" key="5">
    <source>
        <dbReference type="ARBA" id="ARBA00023134"/>
    </source>
</evidence>
<dbReference type="InterPro" id="IPR003008">
    <property type="entry name" value="Tubulin_FtsZ_GTPase"/>
</dbReference>
<feature type="compositionally biased region" description="Basic and acidic residues" evidence="7">
    <location>
        <begin position="144"/>
        <end position="160"/>
    </location>
</feature>
<keyword evidence="4 6" id="KW-0133">Cell shape</keyword>
<comment type="subcellular location">
    <subcellularLocation>
        <location evidence="6">Cytoplasm</location>
    </subcellularLocation>
</comment>
<dbReference type="Pfam" id="PF00091">
    <property type="entry name" value="Tubulin"/>
    <property type="match status" value="1"/>
</dbReference>
<dbReference type="InterPro" id="IPR032907">
    <property type="entry name" value="CetZ"/>
</dbReference>
<evidence type="ECO:0000256" key="2">
    <source>
        <dbReference type="ARBA" id="ARBA00022490"/>
    </source>
</evidence>
<dbReference type="InterPro" id="IPR037103">
    <property type="entry name" value="Tubulin/FtsZ-like_C"/>
</dbReference>
<keyword evidence="9" id="KW-0131">Cell cycle</keyword>
<dbReference type="InterPro" id="IPR048737">
    <property type="entry name" value="CetZ_C"/>
</dbReference>
<accession>A0A4S3TNI5</accession>
<keyword evidence="3 6" id="KW-0547">Nucleotide-binding</keyword>
<feature type="region of interest" description="Disordered" evidence="7">
    <location>
        <begin position="137"/>
        <end position="160"/>
    </location>
</feature>
<dbReference type="Pfam" id="PF21011">
    <property type="entry name" value="CetZ_C"/>
    <property type="match status" value="1"/>
</dbReference>
<dbReference type="InterPro" id="IPR036525">
    <property type="entry name" value="Tubulin/FtsZ_GTPase_sf"/>
</dbReference>
<feature type="binding site" evidence="6">
    <location>
        <begin position="107"/>
        <end position="109"/>
    </location>
    <ligand>
        <name>GTP</name>
        <dbReference type="ChEBI" id="CHEBI:37565"/>
    </ligand>
</feature>
<keyword evidence="9" id="KW-0132">Cell division</keyword>
<dbReference type="Gene3D" id="3.30.1330.20">
    <property type="entry name" value="Tubulin/FtsZ, C-terminal domain"/>
    <property type="match status" value="1"/>
</dbReference>
<dbReference type="PANTHER" id="PTHR30314">
    <property type="entry name" value="CELL DIVISION PROTEIN FTSZ-RELATED"/>
    <property type="match status" value="1"/>
</dbReference>